<evidence type="ECO:0000313" key="1">
    <source>
        <dbReference type="EMBL" id="VDN58579.1"/>
    </source>
</evidence>
<dbReference type="WBParaSite" id="DME_0000466901-mRNA-1">
    <property type="protein sequence ID" value="DME_0000466901-mRNA-1"/>
    <property type="gene ID" value="DME_0000466901"/>
</dbReference>
<dbReference type="Proteomes" id="UP000274756">
    <property type="component" value="Unassembled WGS sequence"/>
</dbReference>
<accession>A0A0N4UBR8</accession>
<protein>
    <submittedName>
        <fullName evidence="1 4">Uncharacterized protein</fullName>
    </submittedName>
</protein>
<evidence type="ECO:0000313" key="2">
    <source>
        <dbReference type="Proteomes" id="UP000038040"/>
    </source>
</evidence>
<name>A0A0N4UBR8_DRAME</name>
<proteinExistence type="predicted"/>
<reference evidence="4" key="1">
    <citation type="submission" date="2017-02" db="UniProtKB">
        <authorList>
            <consortium name="WormBaseParasite"/>
        </authorList>
    </citation>
    <scope>IDENTIFICATION</scope>
</reference>
<dbReference type="Proteomes" id="UP000038040">
    <property type="component" value="Unplaced"/>
</dbReference>
<gene>
    <name evidence="1" type="ORF">DME_LOCUS8552</name>
</gene>
<evidence type="ECO:0000313" key="3">
    <source>
        <dbReference type="Proteomes" id="UP000274756"/>
    </source>
</evidence>
<organism evidence="2 4">
    <name type="scientific">Dracunculus medinensis</name>
    <name type="common">Guinea worm</name>
    <dbReference type="NCBI Taxonomy" id="318479"/>
    <lineage>
        <taxon>Eukaryota</taxon>
        <taxon>Metazoa</taxon>
        <taxon>Ecdysozoa</taxon>
        <taxon>Nematoda</taxon>
        <taxon>Chromadorea</taxon>
        <taxon>Rhabditida</taxon>
        <taxon>Spirurina</taxon>
        <taxon>Dracunculoidea</taxon>
        <taxon>Dracunculidae</taxon>
        <taxon>Dracunculus</taxon>
    </lineage>
</organism>
<dbReference type="AlphaFoldDB" id="A0A0N4UBR8"/>
<dbReference type="EMBL" id="UYYG01001169">
    <property type="protein sequence ID" value="VDN58579.1"/>
    <property type="molecule type" value="Genomic_DNA"/>
</dbReference>
<keyword evidence="3" id="KW-1185">Reference proteome</keyword>
<reference evidence="1 3" key="2">
    <citation type="submission" date="2018-11" db="EMBL/GenBank/DDBJ databases">
        <authorList>
            <consortium name="Pathogen Informatics"/>
        </authorList>
    </citation>
    <scope>NUCLEOTIDE SEQUENCE [LARGE SCALE GENOMIC DNA]</scope>
</reference>
<sequence length="157" mass="17993">MLRMHKGKRNVEKFSDMKVIFSGVCDGFPQNTTDIRGTKEFSADRERTCRASIAMTSKSVASDYMKWEELTFHKNLRLKLLSLTGEAPTANDALNLARIDGRLLAPEPESLCKMGIMDDAEHSRINEKDKFEDTLISRIFFVPIPDEDFEEHSFSKR</sequence>
<dbReference type="OrthoDB" id="5819537at2759"/>
<evidence type="ECO:0000313" key="4">
    <source>
        <dbReference type="WBParaSite" id="DME_0000466901-mRNA-1"/>
    </source>
</evidence>